<dbReference type="Proteomes" id="UP000282386">
    <property type="component" value="Chromosome"/>
</dbReference>
<reference evidence="1 2" key="1">
    <citation type="submission" date="2018-12" db="EMBL/GenBank/DDBJ databases">
        <authorList>
            <consortium name="Pathogen Informatics"/>
        </authorList>
    </citation>
    <scope>NUCLEOTIDE SEQUENCE [LARGE SCALE GENOMIC DNA]</scope>
    <source>
        <strain evidence="1 2">NCTC10207</strain>
    </source>
</reference>
<proteinExistence type="predicted"/>
<evidence type="ECO:0000313" key="1">
    <source>
        <dbReference type="EMBL" id="VEI22927.1"/>
    </source>
</evidence>
<evidence type="ECO:0000313" key="2">
    <source>
        <dbReference type="Proteomes" id="UP000282386"/>
    </source>
</evidence>
<sequence length="86" mass="9976">MDAVGYTEKDGDCTIRFSNDELLVIFDWIAQSNQHENNELDSATQLIFEEFECLLESILAEPFDNDYRLLVLAAKSRIIRETQRGF</sequence>
<dbReference type="AlphaFoldDB" id="A0A7Z9A2M0"/>
<gene>
    <name evidence="1" type="ORF">NCTC10207_01021</name>
</gene>
<protein>
    <submittedName>
        <fullName evidence="1">Uncharacterized protein</fullName>
    </submittedName>
</protein>
<dbReference type="EMBL" id="LR134479">
    <property type="protein sequence ID" value="VEI22927.1"/>
    <property type="molecule type" value="Genomic_DNA"/>
</dbReference>
<dbReference type="RefSeq" id="WP_006888012.1">
    <property type="nucleotide sequence ID" value="NZ_CAUOLR010000003.1"/>
</dbReference>
<accession>A0A7Z9A2M0</accession>
<organism evidence="1 2">
    <name type="scientific">Rothia aeria</name>
    <dbReference type="NCBI Taxonomy" id="172042"/>
    <lineage>
        <taxon>Bacteria</taxon>
        <taxon>Bacillati</taxon>
        <taxon>Actinomycetota</taxon>
        <taxon>Actinomycetes</taxon>
        <taxon>Micrococcales</taxon>
        <taxon>Micrococcaceae</taxon>
        <taxon>Rothia</taxon>
    </lineage>
</organism>
<name>A0A7Z9A2M0_9MICC</name>